<dbReference type="KEGG" id="amob:HG15A2_29060"/>
<keyword evidence="3" id="KW-1185">Reference proteome</keyword>
<organism evidence="2 3">
    <name type="scientific">Adhaeretor mobilis</name>
    <dbReference type="NCBI Taxonomy" id="1930276"/>
    <lineage>
        <taxon>Bacteria</taxon>
        <taxon>Pseudomonadati</taxon>
        <taxon>Planctomycetota</taxon>
        <taxon>Planctomycetia</taxon>
        <taxon>Pirellulales</taxon>
        <taxon>Lacipirellulaceae</taxon>
        <taxon>Adhaeretor</taxon>
    </lineage>
</organism>
<feature type="region of interest" description="Disordered" evidence="1">
    <location>
        <begin position="77"/>
        <end position="107"/>
    </location>
</feature>
<name>A0A517MXI6_9BACT</name>
<protein>
    <recommendedName>
        <fullName evidence="4">Carboxypeptidase regulatory-like domain-containing protein</fullName>
    </recommendedName>
</protein>
<reference evidence="2 3" key="1">
    <citation type="submission" date="2019-02" db="EMBL/GenBank/DDBJ databases">
        <title>Deep-cultivation of Planctomycetes and their phenomic and genomic characterization uncovers novel biology.</title>
        <authorList>
            <person name="Wiegand S."/>
            <person name="Jogler M."/>
            <person name="Boedeker C."/>
            <person name="Pinto D."/>
            <person name="Vollmers J."/>
            <person name="Rivas-Marin E."/>
            <person name="Kohn T."/>
            <person name="Peeters S.H."/>
            <person name="Heuer A."/>
            <person name="Rast P."/>
            <person name="Oberbeckmann S."/>
            <person name="Bunk B."/>
            <person name="Jeske O."/>
            <person name="Meyerdierks A."/>
            <person name="Storesund J.E."/>
            <person name="Kallscheuer N."/>
            <person name="Luecker S."/>
            <person name="Lage O.M."/>
            <person name="Pohl T."/>
            <person name="Merkel B.J."/>
            <person name="Hornburger P."/>
            <person name="Mueller R.-W."/>
            <person name="Bruemmer F."/>
            <person name="Labrenz M."/>
            <person name="Spormann A.M."/>
            <person name="Op den Camp H."/>
            <person name="Overmann J."/>
            <person name="Amann R."/>
            <person name="Jetten M.S.M."/>
            <person name="Mascher T."/>
            <person name="Medema M.H."/>
            <person name="Devos D.P."/>
            <person name="Kaster A.-K."/>
            <person name="Ovreas L."/>
            <person name="Rohde M."/>
            <person name="Galperin M.Y."/>
            <person name="Jogler C."/>
        </authorList>
    </citation>
    <scope>NUCLEOTIDE SEQUENCE [LARGE SCALE GENOMIC DNA]</scope>
    <source>
        <strain evidence="2 3">HG15A2</strain>
    </source>
</reference>
<evidence type="ECO:0000256" key="1">
    <source>
        <dbReference type="SAM" id="MobiDB-lite"/>
    </source>
</evidence>
<proteinExistence type="predicted"/>
<evidence type="ECO:0000313" key="2">
    <source>
        <dbReference type="EMBL" id="QDS99581.1"/>
    </source>
</evidence>
<evidence type="ECO:0008006" key="4">
    <source>
        <dbReference type="Google" id="ProtNLM"/>
    </source>
</evidence>
<accession>A0A517MXI6</accession>
<evidence type="ECO:0000313" key="3">
    <source>
        <dbReference type="Proteomes" id="UP000319852"/>
    </source>
</evidence>
<sequence length="148" mass="15883">MLSLALLTFIGCNSSELIPVTGQVTLDGAPVTTGRIEFFPTSGRPAAGELDEEGRYTLVAHKSEEGVSPGKYVVTVTSRTASGGPPPPPEVLGEEGEQAGSARSKEKYEPFRIKWHVPERYSHRRASGLTAEVKQDGGEIDFELVSKP</sequence>
<gene>
    <name evidence="2" type="ORF">HG15A2_29060</name>
</gene>
<dbReference type="EMBL" id="CP036263">
    <property type="protein sequence ID" value="QDS99581.1"/>
    <property type="molecule type" value="Genomic_DNA"/>
</dbReference>
<feature type="region of interest" description="Disordered" evidence="1">
    <location>
        <begin position="128"/>
        <end position="148"/>
    </location>
</feature>
<dbReference type="Proteomes" id="UP000319852">
    <property type="component" value="Chromosome"/>
</dbReference>
<dbReference type="AlphaFoldDB" id="A0A517MXI6"/>